<dbReference type="Gene3D" id="2.40.10.10">
    <property type="entry name" value="Trypsin-like serine proteases"/>
    <property type="match status" value="1"/>
</dbReference>
<dbReference type="WBParaSite" id="L893_g31575.t1">
    <property type="protein sequence ID" value="L893_g31575.t1"/>
    <property type="gene ID" value="L893_g31575"/>
</dbReference>
<name>A0A1I8A074_9BILA</name>
<reference evidence="2" key="1">
    <citation type="submission" date="2016-11" db="UniProtKB">
        <authorList>
            <consortium name="WormBaseParasite"/>
        </authorList>
    </citation>
    <scope>IDENTIFICATION</scope>
</reference>
<dbReference type="AlphaFoldDB" id="A0A1I8A074"/>
<protein>
    <submittedName>
        <fullName evidence="2">Peptidase S1 domain-containing protein</fullName>
    </submittedName>
</protein>
<keyword evidence="1" id="KW-1185">Reference proteome</keyword>
<evidence type="ECO:0000313" key="1">
    <source>
        <dbReference type="Proteomes" id="UP000095287"/>
    </source>
</evidence>
<dbReference type="InterPro" id="IPR043504">
    <property type="entry name" value="Peptidase_S1_PA_chymotrypsin"/>
</dbReference>
<organism evidence="1 2">
    <name type="scientific">Steinernema glaseri</name>
    <dbReference type="NCBI Taxonomy" id="37863"/>
    <lineage>
        <taxon>Eukaryota</taxon>
        <taxon>Metazoa</taxon>
        <taxon>Ecdysozoa</taxon>
        <taxon>Nematoda</taxon>
        <taxon>Chromadorea</taxon>
        <taxon>Rhabditida</taxon>
        <taxon>Tylenchina</taxon>
        <taxon>Panagrolaimomorpha</taxon>
        <taxon>Strongyloidoidea</taxon>
        <taxon>Steinernematidae</taxon>
        <taxon>Steinernema</taxon>
    </lineage>
</organism>
<accession>A0A1I8A074</accession>
<dbReference type="SUPFAM" id="SSF50494">
    <property type="entry name" value="Trypsin-like serine proteases"/>
    <property type="match status" value="1"/>
</dbReference>
<evidence type="ECO:0000313" key="2">
    <source>
        <dbReference type="WBParaSite" id="L893_g31575.t1"/>
    </source>
</evidence>
<sequence>VSVTKDGEVYQIGITSFNGVGQIFNQDQIPAVLTRASSYCDWMTEKTNGAFHCV</sequence>
<dbReference type="Proteomes" id="UP000095287">
    <property type="component" value="Unplaced"/>
</dbReference>
<proteinExistence type="predicted"/>
<dbReference type="InterPro" id="IPR009003">
    <property type="entry name" value="Peptidase_S1_PA"/>
</dbReference>